<protein>
    <recommendedName>
        <fullName evidence="5">Cyanovirin-N domain-containing protein</fullName>
    </recommendedName>
</protein>
<dbReference type="EMBL" id="MCFF01000054">
    <property type="protein sequence ID" value="ORZ04858.1"/>
    <property type="molecule type" value="Genomic_DNA"/>
</dbReference>
<proteinExistence type="predicted"/>
<evidence type="ECO:0008006" key="5">
    <source>
        <dbReference type="Google" id="ProtNLM"/>
    </source>
</evidence>
<sequence length="358" mass="40127">MKRPTTSMIFMFPFVLVTSLCFVSAEDKEGARSTTNTAEQELSPHIIDKLSRIIQPNPTYAFYDSSKFKHDELAASAVSPFCKSFTFLCHIRCLQRGDPKDAGRIIEFTPSKASAHYKGEINRCIHIPVSNSVKVLCLCNNGVDLTAEIDYALEGIVNASDSAGDPGKYEMKGAAIEQLTATTTITKTMTTTVMSTKTVTKACEATPTPAIVSKTETKEDKYLDIEQKIFDTHNGPNSIQHAQSLSKSKLYEEQNMIKELAEEAEDQERLGIKGSKDNHQDNDSDVDDHGISDQCIDCNIEAHQKLLFKVEVKLWKGHHADSDEDKESELEERDQRRREENIEMQASVQKHNFQKVQS</sequence>
<dbReference type="AlphaFoldDB" id="A0A1Y2GAZ6"/>
<feature type="chain" id="PRO_5012078965" description="Cyanovirin-N domain-containing protein" evidence="2">
    <location>
        <begin position="26"/>
        <end position="358"/>
    </location>
</feature>
<keyword evidence="2" id="KW-0732">Signal</keyword>
<evidence type="ECO:0000313" key="3">
    <source>
        <dbReference type="EMBL" id="ORZ04858.1"/>
    </source>
</evidence>
<feature type="compositionally biased region" description="Polar residues" evidence="1">
    <location>
        <begin position="344"/>
        <end position="358"/>
    </location>
</feature>
<name>A0A1Y2GAZ6_9FUNG</name>
<dbReference type="RefSeq" id="XP_021876795.1">
    <property type="nucleotide sequence ID" value="XM_022025715.1"/>
</dbReference>
<reference evidence="3 4" key="1">
    <citation type="submission" date="2016-07" db="EMBL/GenBank/DDBJ databases">
        <title>Pervasive Adenine N6-methylation of Active Genes in Fungi.</title>
        <authorList>
            <consortium name="DOE Joint Genome Institute"/>
            <person name="Mondo S.J."/>
            <person name="Dannebaum R.O."/>
            <person name="Kuo R.C."/>
            <person name="Labutti K."/>
            <person name="Haridas S."/>
            <person name="Kuo A."/>
            <person name="Salamov A."/>
            <person name="Ahrendt S.R."/>
            <person name="Lipzen A."/>
            <person name="Sullivan W."/>
            <person name="Andreopoulos W.B."/>
            <person name="Clum A."/>
            <person name="Lindquist E."/>
            <person name="Daum C."/>
            <person name="Ramamoorthy G.K."/>
            <person name="Gryganskyi A."/>
            <person name="Culley D."/>
            <person name="Magnuson J.K."/>
            <person name="James T.Y."/>
            <person name="O'Malley M.A."/>
            <person name="Stajich J.E."/>
            <person name="Spatafora J.W."/>
            <person name="Visel A."/>
            <person name="Grigoriev I.V."/>
        </authorList>
    </citation>
    <scope>NUCLEOTIDE SEQUENCE [LARGE SCALE GENOMIC DNA]</scope>
    <source>
        <strain evidence="3 4">NRRL 3116</strain>
    </source>
</reference>
<comment type="caution">
    <text evidence="3">The sequence shown here is derived from an EMBL/GenBank/DDBJ whole genome shotgun (WGS) entry which is preliminary data.</text>
</comment>
<organism evidence="3 4">
    <name type="scientific">Lobosporangium transversale</name>
    <dbReference type="NCBI Taxonomy" id="64571"/>
    <lineage>
        <taxon>Eukaryota</taxon>
        <taxon>Fungi</taxon>
        <taxon>Fungi incertae sedis</taxon>
        <taxon>Mucoromycota</taxon>
        <taxon>Mortierellomycotina</taxon>
        <taxon>Mortierellomycetes</taxon>
        <taxon>Mortierellales</taxon>
        <taxon>Mortierellaceae</taxon>
        <taxon>Lobosporangium</taxon>
    </lineage>
</organism>
<dbReference type="InParanoid" id="A0A1Y2GAZ6"/>
<evidence type="ECO:0000256" key="2">
    <source>
        <dbReference type="SAM" id="SignalP"/>
    </source>
</evidence>
<evidence type="ECO:0000256" key="1">
    <source>
        <dbReference type="SAM" id="MobiDB-lite"/>
    </source>
</evidence>
<feature type="region of interest" description="Disordered" evidence="1">
    <location>
        <begin position="318"/>
        <end position="358"/>
    </location>
</feature>
<gene>
    <name evidence="3" type="ORF">BCR41DRAFT_362336</name>
</gene>
<feature type="signal peptide" evidence="2">
    <location>
        <begin position="1"/>
        <end position="25"/>
    </location>
</feature>
<dbReference type="GeneID" id="33567558"/>
<dbReference type="OrthoDB" id="2446753at2759"/>
<keyword evidence="4" id="KW-1185">Reference proteome</keyword>
<feature type="compositionally biased region" description="Acidic residues" evidence="1">
    <location>
        <begin position="322"/>
        <end position="332"/>
    </location>
</feature>
<accession>A0A1Y2GAZ6</accession>
<dbReference type="Proteomes" id="UP000193648">
    <property type="component" value="Unassembled WGS sequence"/>
</dbReference>
<evidence type="ECO:0000313" key="4">
    <source>
        <dbReference type="Proteomes" id="UP000193648"/>
    </source>
</evidence>